<dbReference type="SMART" id="SM01318">
    <property type="entry name" value="SVWC"/>
    <property type="match status" value="1"/>
</dbReference>
<dbReference type="AlphaFoldDB" id="A0A023FCL2"/>
<evidence type="ECO:0000256" key="2">
    <source>
        <dbReference type="ARBA" id="ARBA00022525"/>
    </source>
</evidence>
<evidence type="ECO:0000313" key="4">
    <source>
        <dbReference type="EMBL" id="JAC19040.1"/>
    </source>
</evidence>
<proteinExistence type="evidence at transcript level"/>
<accession>A0A023FCL2</accession>
<comment type="subcellular location">
    <subcellularLocation>
        <location evidence="1">Secreted</location>
    </subcellularLocation>
</comment>
<dbReference type="Pfam" id="PF15430">
    <property type="entry name" value="SVWC"/>
    <property type="match status" value="1"/>
</dbReference>
<name>A0A023FCL2_AMBCJ</name>
<feature type="non-terminal residue" evidence="4">
    <location>
        <position position="1"/>
    </location>
</feature>
<protein>
    <recommendedName>
        <fullName evidence="3">Single domain-containing protein</fullName>
    </recommendedName>
</protein>
<evidence type="ECO:0000256" key="1">
    <source>
        <dbReference type="ARBA" id="ARBA00004613"/>
    </source>
</evidence>
<reference evidence="4" key="1">
    <citation type="submission" date="2014-03" db="EMBL/GenBank/DDBJ databases">
        <title>The sialotranscriptome of Amblyomma triste, Amblyomma parvum and Amblyomma cajennense ticks, uncovered by 454-based RNA-seq.</title>
        <authorList>
            <person name="Garcia G.R."/>
            <person name="Gardinassi L.G."/>
            <person name="Ribeiro J.M."/>
            <person name="Anatriello E."/>
            <person name="Ferreira B.R."/>
            <person name="Moreira H.N."/>
            <person name="Mafra C."/>
            <person name="Olegario M.M."/>
            <person name="Szabo P.J."/>
            <person name="Miranda-Santos I.K."/>
            <person name="Maruyama S.R."/>
        </authorList>
    </citation>
    <scope>NUCLEOTIDE SEQUENCE</scope>
    <source>
        <strain evidence="4">Uberlandia</strain>
        <tissue evidence="4">Salivary glands</tissue>
    </source>
</reference>
<feature type="domain" description="Single" evidence="3">
    <location>
        <begin position="69"/>
        <end position="133"/>
    </location>
</feature>
<organism evidence="4">
    <name type="scientific">Amblyomma cajennense</name>
    <name type="common">Cayenne tick</name>
    <name type="synonym">Acarus cajennensis</name>
    <dbReference type="NCBI Taxonomy" id="34607"/>
    <lineage>
        <taxon>Eukaryota</taxon>
        <taxon>Metazoa</taxon>
        <taxon>Ecdysozoa</taxon>
        <taxon>Arthropoda</taxon>
        <taxon>Chelicerata</taxon>
        <taxon>Arachnida</taxon>
        <taxon>Acari</taxon>
        <taxon>Parasitiformes</taxon>
        <taxon>Ixodida</taxon>
        <taxon>Ixodoidea</taxon>
        <taxon>Ixodidae</taxon>
        <taxon>Amblyomminae</taxon>
        <taxon>Amblyomma</taxon>
    </lineage>
</organism>
<evidence type="ECO:0000259" key="3">
    <source>
        <dbReference type="SMART" id="SM01318"/>
    </source>
</evidence>
<dbReference type="GO" id="GO:0005576">
    <property type="term" value="C:extracellular region"/>
    <property type="evidence" value="ECO:0007669"/>
    <property type="project" value="UniProtKB-SubCell"/>
</dbReference>
<dbReference type="InterPro" id="IPR029277">
    <property type="entry name" value="SVWC_dom"/>
</dbReference>
<keyword evidence="2" id="KW-0964">Secreted</keyword>
<sequence length="133" mass="14586">VPNVSAQSVSRMRLPISPNWSWGTGIRVTAFRAVASLCITLAVLATAEDGQEEQTTVSDESLLIVDDNCYYRGLKLNNRETKRLPSPCEEWTCKTDEKMLIVKGCTARKYGSCVLMGLNATYPDCCPTSSPSC</sequence>
<dbReference type="EMBL" id="GBBK01005442">
    <property type="protein sequence ID" value="JAC19040.1"/>
    <property type="molecule type" value="mRNA"/>
</dbReference>